<dbReference type="InterPro" id="IPR046885">
    <property type="entry name" value="MnmA-like_C"/>
</dbReference>
<dbReference type="Pfam" id="PF20259">
    <property type="entry name" value="tRNA_Me_trans_M"/>
    <property type="match status" value="1"/>
</dbReference>
<organism evidence="12 13">
    <name type="scientific">candidate division TA06 bacterium</name>
    <dbReference type="NCBI Taxonomy" id="2250710"/>
    <lineage>
        <taxon>Bacteria</taxon>
        <taxon>Bacteria division TA06</taxon>
    </lineage>
</organism>
<dbReference type="AlphaFoldDB" id="A0A660S5P1"/>
<evidence type="ECO:0000256" key="6">
    <source>
        <dbReference type="ARBA" id="ARBA00022840"/>
    </source>
</evidence>
<keyword evidence="8" id="KW-1015">Disulfide bond</keyword>
<evidence type="ECO:0000256" key="7">
    <source>
        <dbReference type="ARBA" id="ARBA00022884"/>
    </source>
</evidence>
<feature type="domain" description="tRNA-specific 2-thiouridylase MnmA-like C-terminal" evidence="10">
    <location>
        <begin position="273"/>
        <end position="347"/>
    </location>
</feature>
<evidence type="ECO:0000313" key="12">
    <source>
        <dbReference type="EMBL" id="RKX65058.1"/>
    </source>
</evidence>
<dbReference type="GO" id="GO:0005524">
    <property type="term" value="F:ATP binding"/>
    <property type="evidence" value="ECO:0007669"/>
    <property type="project" value="UniProtKB-KW"/>
</dbReference>
<dbReference type="Pfam" id="PF20258">
    <property type="entry name" value="tRNA_Me_trans_C"/>
    <property type="match status" value="1"/>
</dbReference>
<dbReference type="PANTHER" id="PTHR11933">
    <property type="entry name" value="TRNA 5-METHYLAMINOMETHYL-2-THIOURIDYLATE -METHYLTRANSFERASE"/>
    <property type="match status" value="1"/>
</dbReference>
<dbReference type="FunFam" id="2.30.30.280:FF:000001">
    <property type="entry name" value="tRNA-specific 2-thiouridylase MnmA"/>
    <property type="match status" value="1"/>
</dbReference>
<evidence type="ECO:0000256" key="1">
    <source>
        <dbReference type="ARBA" id="ARBA00011949"/>
    </source>
</evidence>
<keyword evidence="4" id="KW-0819">tRNA processing</keyword>
<keyword evidence="5" id="KW-0547">Nucleotide-binding</keyword>
<dbReference type="Proteomes" id="UP000282321">
    <property type="component" value="Unassembled WGS sequence"/>
</dbReference>
<evidence type="ECO:0000259" key="11">
    <source>
        <dbReference type="Pfam" id="PF20259"/>
    </source>
</evidence>
<dbReference type="GO" id="GO:0002143">
    <property type="term" value="P:tRNA wobble position uridine thiolation"/>
    <property type="evidence" value="ECO:0007669"/>
    <property type="project" value="TreeGrafter"/>
</dbReference>
<dbReference type="PANTHER" id="PTHR11933:SF5">
    <property type="entry name" value="MITOCHONDRIAL TRNA-SPECIFIC 2-THIOURIDYLASE 1"/>
    <property type="match status" value="1"/>
</dbReference>
<dbReference type="Gene3D" id="3.40.50.620">
    <property type="entry name" value="HUPs"/>
    <property type="match status" value="1"/>
</dbReference>
<feature type="domain" description="tRNA-specific 2-thiouridylase MnmA-like central" evidence="11">
    <location>
        <begin position="212"/>
        <end position="266"/>
    </location>
</feature>
<dbReference type="NCBIfam" id="TIGR00420">
    <property type="entry name" value="trmU"/>
    <property type="match status" value="1"/>
</dbReference>
<dbReference type="EMBL" id="QNBC01000113">
    <property type="protein sequence ID" value="RKX65058.1"/>
    <property type="molecule type" value="Genomic_DNA"/>
</dbReference>
<keyword evidence="2" id="KW-0820">tRNA-binding</keyword>
<dbReference type="Pfam" id="PF03054">
    <property type="entry name" value="tRNA_Me_trans"/>
    <property type="match status" value="1"/>
</dbReference>
<proteinExistence type="predicted"/>
<evidence type="ECO:0000256" key="3">
    <source>
        <dbReference type="ARBA" id="ARBA00022679"/>
    </source>
</evidence>
<keyword evidence="6" id="KW-0067">ATP-binding</keyword>
<dbReference type="SUPFAM" id="SSF52402">
    <property type="entry name" value="Adenine nucleotide alpha hydrolases-like"/>
    <property type="match status" value="1"/>
</dbReference>
<evidence type="ECO:0000259" key="10">
    <source>
        <dbReference type="Pfam" id="PF20258"/>
    </source>
</evidence>
<sequence length="348" mass="39393">MKSSLSPLRAAILISGGADSTFALLKATRKYRFVEAITFSFMEKSTCCTPSDIEDAAYYSKLFGVKHRIIDVSREFSNEVIKKTENIYLSGKTPNPCAICNKKVKIEQFIKTNCPAKYDVVITGHYARITKYAGRYCIERAVDIKKDQSYFLGRLSESYLKYLELPCGDFSKTDIRRELEEMGLEIHKKRESQDLCFADSSEYKKFKKQLSLPGNIIHIATGEVIGKHKGIINYTVGQRKGLGISWESPLYVVKVDPANNTIFVGEKEFLYTDTIYINNINWLCSDKQPSLDGKVKIRSLSPLFDAHFTETGSDTAKITVNKKIFAVTPGQLAVFYKNNRLILSGWII</sequence>
<dbReference type="InterPro" id="IPR014729">
    <property type="entry name" value="Rossmann-like_a/b/a_fold"/>
</dbReference>
<keyword evidence="3 12" id="KW-0808">Transferase</keyword>
<gene>
    <name evidence="12" type="ORF">DRP44_07110</name>
</gene>
<evidence type="ECO:0000256" key="4">
    <source>
        <dbReference type="ARBA" id="ARBA00022694"/>
    </source>
</evidence>
<dbReference type="InterPro" id="IPR004506">
    <property type="entry name" value="MnmA-like"/>
</dbReference>
<evidence type="ECO:0000256" key="8">
    <source>
        <dbReference type="ARBA" id="ARBA00023157"/>
    </source>
</evidence>
<name>A0A660S5P1_UNCT6</name>
<dbReference type="GO" id="GO:0103016">
    <property type="term" value="F:tRNA-uridine 2-sulfurtransferase activity"/>
    <property type="evidence" value="ECO:0007669"/>
    <property type="project" value="UniProtKB-EC"/>
</dbReference>
<protein>
    <recommendedName>
        <fullName evidence="1">tRNA-uridine 2-sulfurtransferase</fullName>
        <ecNumber evidence="1">2.8.1.13</ecNumber>
    </recommendedName>
</protein>
<dbReference type="GO" id="GO:0000049">
    <property type="term" value="F:tRNA binding"/>
    <property type="evidence" value="ECO:0007669"/>
    <property type="project" value="UniProtKB-KW"/>
</dbReference>
<evidence type="ECO:0000256" key="5">
    <source>
        <dbReference type="ARBA" id="ARBA00022741"/>
    </source>
</evidence>
<dbReference type="CDD" id="cd01998">
    <property type="entry name" value="MnmA_TRMU-like"/>
    <property type="match status" value="1"/>
</dbReference>
<dbReference type="Gene3D" id="2.30.30.280">
    <property type="entry name" value="Adenine nucleotide alpha hydrolases-like domains"/>
    <property type="match status" value="1"/>
</dbReference>
<dbReference type="EC" id="2.8.1.13" evidence="1"/>
<dbReference type="Gene3D" id="2.40.30.10">
    <property type="entry name" value="Translation factors"/>
    <property type="match status" value="1"/>
</dbReference>
<accession>A0A660S5P1</accession>
<dbReference type="InterPro" id="IPR023382">
    <property type="entry name" value="MnmA-like_central_sf"/>
</dbReference>
<evidence type="ECO:0000256" key="9">
    <source>
        <dbReference type="ARBA" id="ARBA00051542"/>
    </source>
</evidence>
<keyword evidence="7" id="KW-0694">RNA-binding</keyword>
<reference evidence="12 13" key="1">
    <citation type="submission" date="2018-06" db="EMBL/GenBank/DDBJ databases">
        <title>Extensive metabolic versatility and redundancy in microbially diverse, dynamic hydrothermal sediments.</title>
        <authorList>
            <person name="Dombrowski N."/>
            <person name="Teske A."/>
            <person name="Baker B.J."/>
        </authorList>
    </citation>
    <scope>NUCLEOTIDE SEQUENCE [LARGE SCALE GENOMIC DNA]</scope>
    <source>
        <strain evidence="12">B35_G9</strain>
    </source>
</reference>
<comment type="catalytic activity">
    <reaction evidence="9">
        <text>S-sulfanyl-L-cysteinyl-[protein] + uridine(34) in tRNA + AH2 + ATP = 2-thiouridine(34) in tRNA + L-cysteinyl-[protein] + A + AMP + diphosphate + H(+)</text>
        <dbReference type="Rhea" id="RHEA:47032"/>
        <dbReference type="Rhea" id="RHEA-COMP:10131"/>
        <dbReference type="Rhea" id="RHEA-COMP:11726"/>
        <dbReference type="Rhea" id="RHEA-COMP:11727"/>
        <dbReference type="Rhea" id="RHEA-COMP:11728"/>
        <dbReference type="ChEBI" id="CHEBI:13193"/>
        <dbReference type="ChEBI" id="CHEBI:15378"/>
        <dbReference type="ChEBI" id="CHEBI:17499"/>
        <dbReference type="ChEBI" id="CHEBI:29950"/>
        <dbReference type="ChEBI" id="CHEBI:30616"/>
        <dbReference type="ChEBI" id="CHEBI:33019"/>
        <dbReference type="ChEBI" id="CHEBI:61963"/>
        <dbReference type="ChEBI" id="CHEBI:65315"/>
        <dbReference type="ChEBI" id="CHEBI:87170"/>
        <dbReference type="ChEBI" id="CHEBI:456215"/>
        <dbReference type="EC" id="2.8.1.13"/>
    </reaction>
</comment>
<evidence type="ECO:0000313" key="13">
    <source>
        <dbReference type="Proteomes" id="UP000282321"/>
    </source>
</evidence>
<dbReference type="NCBIfam" id="NF001138">
    <property type="entry name" value="PRK00143.1"/>
    <property type="match status" value="1"/>
</dbReference>
<comment type="caution">
    <text evidence="12">The sequence shown here is derived from an EMBL/GenBank/DDBJ whole genome shotgun (WGS) entry which is preliminary data.</text>
</comment>
<dbReference type="InterPro" id="IPR046884">
    <property type="entry name" value="MnmA-like_central"/>
</dbReference>
<evidence type="ECO:0000256" key="2">
    <source>
        <dbReference type="ARBA" id="ARBA00022555"/>
    </source>
</evidence>